<keyword evidence="1" id="KW-0812">Transmembrane</keyword>
<sequence length="122" mass="14706">MLAIYSLIVNKSCFLKNTTINCFFVFFTCLGTFQPKRMNIIINLKKIMHFLKKKNMIKILFDSFLPFRIFFYHLSLILCFLKIPEYIYIYTLILLFSSSNYQILMIFKYLKKASIYALLQNY</sequence>
<proteinExistence type="predicted"/>
<keyword evidence="3" id="KW-1185">Reference proteome</keyword>
<evidence type="ECO:0000313" key="3">
    <source>
        <dbReference type="Proteomes" id="UP000003163"/>
    </source>
</evidence>
<name>J9D388_EDHAE</name>
<reference evidence="2 3" key="1">
    <citation type="submission" date="2011-08" db="EMBL/GenBank/DDBJ databases">
        <authorList>
            <person name="Liu Z.J."/>
            <person name="Shi F.L."/>
            <person name="Lu J.Q."/>
            <person name="Li M."/>
            <person name="Wang Z.L."/>
        </authorList>
    </citation>
    <scope>NUCLEOTIDE SEQUENCE [LARGE SCALE GENOMIC DNA]</scope>
    <source>
        <strain evidence="2 3">USNM 41457</strain>
    </source>
</reference>
<feature type="transmembrane region" description="Helical" evidence="1">
    <location>
        <begin position="55"/>
        <end position="74"/>
    </location>
</feature>
<comment type="caution">
    <text evidence="2">The sequence shown here is derived from an EMBL/GenBank/DDBJ whole genome shotgun (WGS) entry which is preliminary data.</text>
</comment>
<dbReference type="AlphaFoldDB" id="J9D388"/>
<dbReference type="VEuPathDB" id="MicrosporidiaDB:EDEG_03265"/>
<dbReference type="HOGENOM" id="CLU_2026707_0_0_1"/>
<organism evidence="2 3">
    <name type="scientific">Edhazardia aedis (strain USNM 41457)</name>
    <name type="common">Microsporidian parasite</name>
    <dbReference type="NCBI Taxonomy" id="1003232"/>
    <lineage>
        <taxon>Eukaryota</taxon>
        <taxon>Fungi</taxon>
        <taxon>Fungi incertae sedis</taxon>
        <taxon>Microsporidia</taxon>
        <taxon>Edhazardia</taxon>
    </lineage>
</organism>
<feature type="transmembrane region" description="Helical" evidence="1">
    <location>
        <begin position="14"/>
        <end position="34"/>
    </location>
</feature>
<evidence type="ECO:0000256" key="1">
    <source>
        <dbReference type="SAM" id="Phobius"/>
    </source>
</evidence>
<dbReference type="EMBL" id="AFBI03000079">
    <property type="protein sequence ID" value="EJW02301.1"/>
    <property type="molecule type" value="Genomic_DNA"/>
</dbReference>
<gene>
    <name evidence="2" type="ORF">EDEG_03265</name>
</gene>
<dbReference type="InParanoid" id="J9D388"/>
<evidence type="ECO:0008006" key="4">
    <source>
        <dbReference type="Google" id="ProtNLM"/>
    </source>
</evidence>
<feature type="transmembrane region" description="Helical" evidence="1">
    <location>
        <begin position="86"/>
        <end position="107"/>
    </location>
</feature>
<dbReference type="Proteomes" id="UP000003163">
    <property type="component" value="Unassembled WGS sequence"/>
</dbReference>
<accession>J9D388</accession>
<evidence type="ECO:0000313" key="2">
    <source>
        <dbReference type="EMBL" id="EJW02301.1"/>
    </source>
</evidence>
<keyword evidence="1" id="KW-0472">Membrane</keyword>
<reference evidence="3" key="2">
    <citation type="submission" date="2015-07" db="EMBL/GenBank/DDBJ databases">
        <title>Contrasting host-pathogen interactions and genome evolution in two generalist and specialist microsporidian pathogens of mosquitoes.</title>
        <authorList>
            <consortium name="The Broad Institute Genomics Platform"/>
            <consortium name="The Broad Institute Genome Sequencing Center for Infectious Disease"/>
            <person name="Cuomo C.A."/>
            <person name="Sanscrainte N.D."/>
            <person name="Goldberg J.M."/>
            <person name="Heiman D."/>
            <person name="Young S."/>
            <person name="Zeng Q."/>
            <person name="Becnel J.J."/>
            <person name="Birren B.W."/>
        </authorList>
    </citation>
    <scope>NUCLEOTIDE SEQUENCE [LARGE SCALE GENOMIC DNA]</scope>
    <source>
        <strain evidence="3">USNM 41457</strain>
    </source>
</reference>
<protein>
    <recommendedName>
        <fullName evidence="4">Transmembrane protein</fullName>
    </recommendedName>
</protein>
<keyword evidence="1" id="KW-1133">Transmembrane helix</keyword>